<evidence type="ECO:0000256" key="2">
    <source>
        <dbReference type="ARBA" id="ARBA00001966"/>
    </source>
</evidence>
<keyword evidence="9 11" id="KW-0411">Iron-sulfur</keyword>
<keyword evidence="4 11" id="KW-0004">4Fe-4S</keyword>
<gene>
    <name evidence="15" type="ORF">LMG27198_15190</name>
</gene>
<evidence type="ECO:0000256" key="10">
    <source>
        <dbReference type="ARBA" id="ARBA00023235"/>
    </source>
</evidence>
<evidence type="ECO:0000313" key="15">
    <source>
        <dbReference type="EMBL" id="GLI92527.1"/>
    </source>
</evidence>
<dbReference type="InterPro" id="IPR022447">
    <property type="entry name" value="Lys_aminomutase-rel"/>
</dbReference>
<evidence type="ECO:0000313" key="16">
    <source>
        <dbReference type="Proteomes" id="UP001144323"/>
    </source>
</evidence>
<dbReference type="SUPFAM" id="SSF102114">
    <property type="entry name" value="Radical SAM enzymes"/>
    <property type="match status" value="1"/>
</dbReference>
<name>A0A9W6LRJ8_9HYPH</name>
<keyword evidence="7 12" id="KW-0663">Pyridoxal phosphate</keyword>
<dbReference type="InterPro" id="IPR058240">
    <property type="entry name" value="rSAM_sf"/>
</dbReference>
<sequence>MSALQRPLPRNSPCQETAPAKKPREHLTLTSTKTLRSLSELAGAGLAADAEDAALRAVAARYSVAVTPEVATLIDRNDPADPIARQFLPDARELTTLPQELADPIGDDAHSPVAGVVHRYPDRVLLKLLTVCPVYCRFCFRRETVGAGKGALLGEAETTAALDYIARTPQIFEVILTGGDPLMLSARRLTAVARRLAEIEHVRILRVHSRAPTAAPDLVSPERLAALKESGKALYLALHVNHARELSAPARAAIATLRAAGVTLLSQTVLLAGVNDDAGVLETLMRDLLALGVKPYYLHHPDLAPGTRHFRLNIEAGKRLYAELSRRLTGIGVPAYVLDIPGGFGKTPVMGLEADGAGGFHVTDRTGRVHVYRDHL</sequence>
<feature type="region of interest" description="Disordered" evidence="13">
    <location>
        <begin position="1"/>
        <end position="24"/>
    </location>
</feature>
<dbReference type="InterPro" id="IPR003739">
    <property type="entry name" value="Lys_aminomutase/Glu_NH3_mut"/>
</dbReference>
<evidence type="ECO:0000256" key="9">
    <source>
        <dbReference type="ARBA" id="ARBA00023014"/>
    </source>
</evidence>
<dbReference type="InterPro" id="IPR013785">
    <property type="entry name" value="Aldolase_TIM"/>
</dbReference>
<dbReference type="AlphaFoldDB" id="A0A9W6LRJ8"/>
<dbReference type="NCBIfam" id="TIGR03822">
    <property type="entry name" value="AblA_like_2"/>
    <property type="match status" value="1"/>
</dbReference>
<evidence type="ECO:0000256" key="8">
    <source>
        <dbReference type="ARBA" id="ARBA00023004"/>
    </source>
</evidence>
<evidence type="ECO:0000259" key="14">
    <source>
        <dbReference type="PROSITE" id="PS51918"/>
    </source>
</evidence>
<proteinExistence type="inferred from homology"/>
<comment type="similarity">
    <text evidence="3">Belongs to the radical SAM superfamily. KamA family.</text>
</comment>
<accession>A0A9W6LRJ8</accession>
<keyword evidence="5" id="KW-0949">S-adenosyl-L-methionine</keyword>
<dbReference type="NCBIfam" id="TIGR00238">
    <property type="entry name" value="KamA family radical SAM protein"/>
    <property type="match status" value="1"/>
</dbReference>
<evidence type="ECO:0000256" key="1">
    <source>
        <dbReference type="ARBA" id="ARBA00001933"/>
    </source>
</evidence>
<comment type="cofactor">
    <cofactor evidence="2">
        <name>[4Fe-4S] cluster</name>
        <dbReference type="ChEBI" id="CHEBI:49883"/>
    </cofactor>
</comment>
<dbReference type="GO" id="GO:0051539">
    <property type="term" value="F:4 iron, 4 sulfur cluster binding"/>
    <property type="evidence" value="ECO:0007669"/>
    <property type="project" value="UniProtKB-KW"/>
</dbReference>
<comment type="caution">
    <text evidence="15">The sequence shown here is derived from an EMBL/GenBank/DDBJ whole genome shotgun (WGS) entry which is preliminary data.</text>
</comment>
<protein>
    <submittedName>
        <fullName evidence="15">Lysine 2,3-aminomutase</fullName>
    </submittedName>
</protein>
<keyword evidence="6 11" id="KW-0479">Metal-binding</keyword>
<evidence type="ECO:0000256" key="6">
    <source>
        <dbReference type="ARBA" id="ARBA00022723"/>
    </source>
</evidence>
<evidence type="ECO:0000256" key="11">
    <source>
        <dbReference type="PIRSR" id="PIRSR004911-1"/>
    </source>
</evidence>
<feature type="domain" description="Radical SAM core" evidence="14">
    <location>
        <begin position="118"/>
        <end position="332"/>
    </location>
</feature>
<evidence type="ECO:0000256" key="13">
    <source>
        <dbReference type="SAM" id="MobiDB-lite"/>
    </source>
</evidence>
<keyword evidence="16" id="KW-1185">Reference proteome</keyword>
<keyword evidence="10" id="KW-0413">Isomerase</keyword>
<reference evidence="15" key="1">
    <citation type="journal article" date="2023" name="Int. J. Syst. Evol. Microbiol.">
        <title>Methylocystis iwaonis sp. nov., a type II methane-oxidizing bacterium from surface soil of a rice paddy field in Japan, and emended description of the genus Methylocystis (ex Whittenbury et al. 1970) Bowman et al. 1993.</title>
        <authorList>
            <person name="Kaise H."/>
            <person name="Sawadogo J.B."/>
            <person name="Alam M.S."/>
            <person name="Ueno C."/>
            <person name="Dianou D."/>
            <person name="Shinjo R."/>
            <person name="Asakawa S."/>
        </authorList>
    </citation>
    <scope>NUCLEOTIDE SEQUENCE</scope>
    <source>
        <strain evidence="15">LMG27198</strain>
    </source>
</reference>
<keyword evidence="8" id="KW-0408">Iron</keyword>
<organism evidence="15 16">
    <name type="scientific">Methylocystis echinoides</name>
    <dbReference type="NCBI Taxonomy" id="29468"/>
    <lineage>
        <taxon>Bacteria</taxon>
        <taxon>Pseudomonadati</taxon>
        <taxon>Pseudomonadota</taxon>
        <taxon>Alphaproteobacteria</taxon>
        <taxon>Hyphomicrobiales</taxon>
        <taxon>Methylocystaceae</taxon>
        <taxon>Methylocystis</taxon>
    </lineage>
</organism>
<feature type="modified residue" description="N6-(pyridoxal phosphate)lysine" evidence="12">
    <location>
        <position position="346"/>
    </location>
</feature>
<evidence type="ECO:0000256" key="3">
    <source>
        <dbReference type="ARBA" id="ARBA00008703"/>
    </source>
</evidence>
<dbReference type="Pfam" id="PF04055">
    <property type="entry name" value="Radical_SAM"/>
    <property type="match status" value="1"/>
</dbReference>
<dbReference type="SFLD" id="SFLDG01070">
    <property type="entry name" value="PLP-dependent"/>
    <property type="match status" value="1"/>
</dbReference>
<dbReference type="InterPro" id="IPR007197">
    <property type="entry name" value="rSAM"/>
</dbReference>
<dbReference type="PANTHER" id="PTHR30538:SF1">
    <property type="entry name" value="L-LYSINE 2,3-AMINOMUTASE"/>
    <property type="match status" value="1"/>
</dbReference>
<feature type="binding site" evidence="11">
    <location>
        <position position="132"/>
    </location>
    <ligand>
        <name>[4Fe-4S] cluster</name>
        <dbReference type="ChEBI" id="CHEBI:49883"/>
        <note>4Fe-4S-S-AdoMet</note>
    </ligand>
</feature>
<dbReference type="PANTHER" id="PTHR30538">
    <property type="entry name" value="LYSINE 2,3-AMINOMUTASE-RELATED"/>
    <property type="match status" value="1"/>
</dbReference>
<dbReference type="Gene3D" id="3.20.20.70">
    <property type="entry name" value="Aldolase class I"/>
    <property type="match status" value="1"/>
</dbReference>
<dbReference type="SFLD" id="SFLDS00029">
    <property type="entry name" value="Radical_SAM"/>
    <property type="match status" value="1"/>
</dbReference>
<feature type="binding site" evidence="11">
    <location>
        <position position="136"/>
    </location>
    <ligand>
        <name>[4Fe-4S] cluster</name>
        <dbReference type="ChEBI" id="CHEBI:49883"/>
        <note>4Fe-4S-S-AdoMet</note>
    </ligand>
</feature>
<dbReference type="GO" id="GO:0046872">
    <property type="term" value="F:metal ion binding"/>
    <property type="evidence" value="ECO:0007669"/>
    <property type="project" value="UniProtKB-KW"/>
</dbReference>
<evidence type="ECO:0000256" key="7">
    <source>
        <dbReference type="ARBA" id="ARBA00022898"/>
    </source>
</evidence>
<evidence type="ECO:0000256" key="12">
    <source>
        <dbReference type="PIRSR" id="PIRSR603739-50"/>
    </source>
</evidence>
<comment type="cofactor">
    <cofactor evidence="1 12">
        <name>pyridoxal 5'-phosphate</name>
        <dbReference type="ChEBI" id="CHEBI:597326"/>
    </cofactor>
</comment>
<evidence type="ECO:0000256" key="4">
    <source>
        <dbReference type="ARBA" id="ARBA00022485"/>
    </source>
</evidence>
<dbReference type="EMBL" id="BSEC01000001">
    <property type="protein sequence ID" value="GLI92527.1"/>
    <property type="molecule type" value="Genomic_DNA"/>
</dbReference>
<dbReference type="Proteomes" id="UP001144323">
    <property type="component" value="Unassembled WGS sequence"/>
</dbReference>
<dbReference type="GO" id="GO:0016853">
    <property type="term" value="F:isomerase activity"/>
    <property type="evidence" value="ECO:0007669"/>
    <property type="project" value="UniProtKB-KW"/>
</dbReference>
<dbReference type="CDD" id="cd01335">
    <property type="entry name" value="Radical_SAM"/>
    <property type="match status" value="1"/>
</dbReference>
<feature type="binding site" evidence="11">
    <location>
        <position position="139"/>
    </location>
    <ligand>
        <name>[4Fe-4S] cluster</name>
        <dbReference type="ChEBI" id="CHEBI:49883"/>
        <note>4Fe-4S-S-AdoMet</note>
    </ligand>
</feature>
<evidence type="ECO:0000256" key="5">
    <source>
        <dbReference type="ARBA" id="ARBA00022691"/>
    </source>
</evidence>
<dbReference type="PROSITE" id="PS51918">
    <property type="entry name" value="RADICAL_SAM"/>
    <property type="match status" value="1"/>
</dbReference>
<dbReference type="PIRSF" id="PIRSF004911">
    <property type="entry name" value="DUF160"/>
    <property type="match status" value="1"/>
</dbReference>